<dbReference type="Gene3D" id="2.120.10.30">
    <property type="entry name" value="TolB, C-terminal domain"/>
    <property type="match status" value="1"/>
</dbReference>
<protein>
    <recommendedName>
        <fullName evidence="3">DUF5050 domain-containing protein</fullName>
    </recommendedName>
</protein>
<sequence length="386" mass="42719">MNKPLAIGLIIFFILVIAGGAIWLTMRPAEEPTTTERGTILRFPFGLFGGGEEEPVTTTPTPTEEGEKPALLLLDSGPIESFTPTQKGVRYISKQNGHVSEIGPRGEEQTRVSNTTITGIFDSAWSPNASKTVLRYLESGNTRTVSAEFVSTSTRAVVLPQNIISFAFAPDRNRIAYLVPTSAGSRLIAADPDNTKQTETTNLPFKDFDIFWPENNFVYFLSRPSGSAGGFLFRYSISAGTLDKILDNLAGLQIKFSADGQKLVYSAYDSQFRQPRLYVYNLKTKETANIQLLGLADKCVFSKNNQNKIYCGLDRNLPASLYPDDWMRGAVSTNDLVWEIDSAGGQRKQLADRGFDIEQVALSEDGKFLYFTEKNNGSLWSLRIVN</sequence>
<dbReference type="PANTHER" id="PTHR36842:SF1">
    <property type="entry name" value="PROTEIN TOLB"/>
    <property type="match status" value="1"/>
</dbReference>
<dbReference type="InterPro" id="IPR011042">
    <property type="entry name" value="6-blade_b-propeller_TolB-like"/>
</dbReference>
<evidence type="ECO:0000313" key="2">
    <source>
        <dbReference type="Proteomes" id="UP000177486"/>
    </source>
</evidence>
<evidence type="ECO:0000313" key="1">
    <source>
        <dbReference type="EMBL" id="OGZ29654.1"/>
    </source>
</evidence>
<dbReference type="AlphaFoldDB" id="A0A1G2EV16"/>
<organism evidence="1 2">
    <name type="scientific">Candidatus Niyogibacteria bacterium RIFCSPLOWO2_01_FULL_45_48</name>
    <dbReference type="NCBI Taxonomy" id="1801724"/>
    <lineage>
        <taxon>Bacteria</taxon>
        <taxon>Candidatus Niyogiibacteriota</taxon>
    </lineage>
</organism>
<dbReference type="PANTHER" id="PTHR36842">
    <property type="entry name" value="PROTEIN TOLB HOMOLOG"/>
    <property type="match status" value="1"/>
</dbReference>
<accession>A0A1G2EV16</accession>
<gene>
    <name evidence="1" type="ORF">A2931_01120</name>
</gene>
<name>A0A1G2EV16_9BACT</name>
<evidence type="ECO:0008006" key="3">
    <source>
        <dbReference type="Google" id="ProtNLM"/>
    </source>
</evidence>
<reference evidence="1 2" key="1">
    <citation type="journal article" date="2016" name="Nat. Commun.">
        <title>Thousands of microbial genomes shed light on interconnected biogeochemical processes in an aquifer system.</title>
        <authorList>
            <person name="Anantharaman K."/>
            <person name="Brown C.T."/>
            <person name="Hug L.A."/>
            <person name="Sharon I."/>
            <person name="Castelle C.J."/>
            <person name="Probst A.J."/>
            <person name="Thomas B.C."/>
            <person name="Singh A."/>
            <person name="Wilkins M.J."/>
            <person name="Karaoz U."/>
            <person name="Brodie E.L."/>
            <person name="Williams K.H."/>
            <person name="Hubbard S.S."/>
            <person name="Banfield J.F."/>
        </authorList>
    </citation>
    <scope>NUCLEOTIDE SEQUENCE [LARGE SCALE GENOMIC DNA]</scope>
</reference>
<proteinExistence type="predicted"/>
<dbReference type="EMBL" id="MHMQ01000033">
    <property type="protein sequence ID" value="OGZ29654.1"/>
    <property type="molecule type" value="Genomic_DNA"/>
</dbReference>
<dbReference type="Proteomes" id="UP000177486">
    <property type="component" value="Unassembled WGS sequence"/>
</dbReference>
<comment type="caution">
    <text evidence="1">The sequence shown here is derived from an EMBL/GenBank/DDBJ whole genome shotgun (WGS) entry which is preliminary data.</text>
</comment>
<dbReference type="SUPFAM" id="SSF69304">
    <property type="entry name" value="Tricorn protease N-terminal domain"/>
    <property type="match status" value="1"/>
</dbReference>